<feature type="transmembrane region" description="Helical" evidence="5">
    <location>
        <begin position="6"/>
        <end position="23"/>
    </location>
</feature>
<keyword evidence="2 5" id="KW-0812">Transmembrane</keyword>
<keyword evidence="7" id="KW-0675">Receptor</keyword>
<dbReference type="GO" id="GO:0000822">
    <property type="term" value="F:inositol hexakisphosphate binding"/>
    <property type="evidence" value="ECO:0007669"/>
    <property type="project" value="TreeGrafter"/>
</dbReference>
<evidence type="ECO:0000256" key="2">
    <source>
        <dbReference type="ARBA" id="ARBA00022692"/>
    </source>
</evidence>
<feature type="transmembrane region" description="Helical" evidence="5">
    <location>
        <begin position="44"/>
        <end position="66"/>
    </location>
</feature>
<feature type="domain" description="EXS" evidence="6">
    <location>
        <begin position="3"/>
        <end position="116"/>
    </location>
</feature>
<dbReference type="InterPro" id="IPR004342">
    <property type="entry name" value="EXS_C"/>
</dbReference>
<sequence>MMLAGQLMVILYVVGFGINLFGWSRSSVNHVLVFEIDPRNHINFIQCFLVGFVMLAIWFSSVLAYITLEKFAYILPFIPFVSFLIFFIIFINPFEFFFRSSRFWAGRLIVFVCFYPRFQIF</sequence>
<dbReference type="AlphaFoldDB" id="A0A6B2G3N1"/>
<evidence type="ECO:0000256" key="4">
    <source>
        <dbReference type="ARBA" id="ARBA00023136"/>
    </source>
</evidence>
<dbReference type="GO" id="GO:0005794">
    <property type="term" value="C:Golgi apparatus"/>
    <property type="evidence" value="ECO:0007669"/>
    <property type="project" value="TreeGrafter"/>
</dbReference>
<dbReference type="PANTHER" id="PTHR10783">
    <property type="entry name" value="XENOTROPIC AND POLYTROPIC RETROVIRUS RECEPTOR 1-RELATED"/>
    <property type="match status" value="1"/>
</dbReference>
<feature type="transmembrane region" description="Helical" evidence="5">
    <location>
        <begin position="103"/>
        <end position="120"/>
    </location>
</feature>
<reference evidence="7" key="1">
    <citation type="submission" date="2018-11" db="EMBL/GenBank/DDBJ databases">
        <title>Myxobolus squamalis genome and transcriptome.</title>
        <authorList>
            <person name="Yahalomi D."/>
            <person name="Atkinson S.D."/>
            <person name="Neuhof M."/>
            <person name="Chang E.S."/>
            <person name="Philippe H."/>
            <person name="Cartwright P."/>
            <person name="Bartholomew J.L."/>
            <person name="Huchon D."/>
        </authorList>
    </citation>
    <scope>NUCLEOTIDE SEQUENCE</scope>
    <source>
        <strain evidence="7">71B08</strain>
        <tissue evidence="7">Whole</tissue>
    </source>
</reference>
<dbReference type="GO" id="GO:0006817">
    <property type="term" value="P:phosphate ion transport"/>
    <property type="evidence" value="ECO:0007669"/>
    <property type="project" value="TreeGrafter"/>
</dbReference>
<dbReference type="EMBL" id="GHBR01000437">
    <property type="protein sequence ID" value="NDJ96001.1"/>
    <property type="molecule type" value="Transcribed_RNA"/>
</dbReference>
<dbReference type="GO" id="GO:0016036">
    <property type="term" value="P:cellular response to phosphate starvation"/>
    <property type="evidence" value="ECO:0007669"/>
    <property type="project" value="TreeGrafter"/>
</dbReference>
<feature type="transmembrane region" description="Helical" evidence="5">
    <location>
        <begin position="72"/>
        <end position="91"/>
    </location>
</feature>
<evidence type="ECO:0000256" key="1">
    <source>
        <dbReference type="ARBA" id="ARBA00004141"/>
    </source>
</evidence>
<evidence type="ECO:0000256" key="3">
    <source>
        <dbReference type="ARBA" id="ARBA00022989"/>
    </source>
</evidence>
<name>A0A6B2G3N1_MYXSQ</name>
<keyword evidence="3 5" id="KW-1133">Transmembrane helix</keyword>
<evidence type="ECO:0000256" key="5">
    <source>
        <dbReference type="SAM" id="Phobius"/>
    </source>
</evidence>
<comment type="subcellular location">
    <subcellularLocation>
        <location evidence="1">Membrane</location>
        <topology evidence="1">Multi-pass membrane protein</topology>
    </subcellularLocation>
</comment>
<dbReference type="GO" id="GO:0005886">
    <property type="term" value="C:plasma membrane"/>
    <property type="evidence" value="ECO:0007669"/>
    <property type="project" value="TreeGrafter"/>
</dbReference>
<proteinExistence type="predicted"/>
<organism evidence="7">
    <name type="scientific">Myxobolus squamalis</name>
    <name type="common">Myxosporean</name>
    <dbReference type="NCBI Taxonomy" id="59785"/>
    <lineage>
        <taxon>Eukaryota</taxon>
        <taxon>Metazoa</taxon>
        <taxon>Cnidaria</taxon>
        <taxon>Myxozoa</taxon>
        <taxon>Myxosporea</taxon>
        <taxon>Bivalvulida</taxon>
        <taxon>Platysporina</taxon>
        <taxon>Myxobolidae</taxon>
        <taxon>Myxobolus</taxon>
    </lineage>
</organism>
<evidence type="ECO:0000259" key="6">
    <source>
        <dbReference type="Pfam" id="PF03124"/>
    </source>
</evidence>
<dbReference type="Pfam" id="PF03124">
    <property type="entry name" value="EXS"/>
    <property type="match status" value="1"/>
</dbReference>
<evidence type="ECO:0000313" key="7">
    <source>
        <dbReference type="EMBL" id="NDJ96001.1"/>
    </source>
</evidence>
<protein>
    <submittedName>
        <fullName evidence="7">Xenotropic and polytropic retrovirus receptor 1 homolog (Trinotate prediction)</fullName>
    </submittedName>
</protein>
<dbReference type="PANTHER" id="PTHR10783:SF103">
    <property type="entry name" value="SOLUTE CARRIER FAMILY 53 MEMBER 1"/>
    <property type="match status" value="1"/>
</dbReference>
<keyword evidence="4 5" id="KW-0472">Membrane</keyword>
<accession>A0A6B2G3N1</accession>